<feature type="domain" description="Type I restriction modification DNA specificity" evidence="4">
    <location>
        <begin position="102"/>
        <end position="283"/>
    </location>
</feature>
<keyword evidence="5" id="KW-0540">Nuclease</keyword>
<dbReference type="InterPro" id="IPR000055">
    <property type="entry name" value="Restrct_endonuc_typeI_TRD"/>
</dbReference>
<dbReference type="InterPro" id="IPR044946">
    <property type="entry name" value="Restrct_endonuc_typeI_TRD_sf"/>
</dbReference>
<dbReference type="PANTHER" id="PTHR43140">
    <property type="entry name" value="TYPE-1 RESTRICTION ENZYME ECOKI SPECIFICITY PROTEIN"/>
    <property type="match status" value="1"/>
</dbReference>
<name>A0A7Y0XD66_VIBPH</name>
<dbReference type="InterPro" id="IPR051212">
    <property type="entry name" value="Type-I_RE_S_subunit"/>
</dbReference>
<keyword evidence="3" id="KW-0238">DNA-binding</keyword>
<dbReference type="GO" id="GO:0009307">
    <property type="term" value="P:DNA restriction-modification system"/>
    <property type="evidence" value="ECO:0007669"/>
    <property type="project" value="UniProtKB-KW"/>
</dbReference>
<evidence type="ECO:0000256" key="2">
    <source>
        <dbReference type="ARBA" id="ARBA00022747"/>
    </source>
</evidence>
<dbReference type="CDD" id="cd17278">
    <property type="entry name" value="RMtype1_S_LdeBORF1052P-TRD2-CR2"/>
    <property type="match status" value="1"/>
</dbReference>
<dbReference type="PANTHER" id="PTHR43140:SF1">
    <property type="entry name" value="TYPE I RESTRICTION ENZYME ECOKI SPECIFICITY SUBUNIT"/>
    <property type="match status" value="1"/>
</dbReference>
<feature type="domain" description="Type I restriction modification DNA specificity" evidence="4">
    <location>
        <begin position="391"/>
        <end position="573"/>
    </location>
</feature>
<dbReference type="Gene3D" id="3.90.220.20">
    <property type="entry name" value="DNA methylase specificity domains"/>
    <property type="match status" value="2"/>
</dbReference>
<dbReference type="SUPFAM" id="SSF116734">
    <property type="entry name" value="DNA methylase specificity domain"/>
    <property type="match status" value="2"/>
</dbReference>
<keyword evidence="5" id="KW-0255">Endonuclease</keyword>
<accession>A0A7Y0XD66</accession>
<dbReference type="EMBL" id="JABCLB010001881">
    <property type="protein sequence ID" value="NMU84561.1"/>
    <property type="molecule type" value="Genomic_DNA"/>
</dbReference>
<dbReference type="GO" id="GO:0003677">
    <property type="term" value="F:DNA binding"/>
    <property type="evidence" value="ECO:0007669"/>
    <property type="project" value="UniProtKB-KW"/>
</dbReference>
<protein>
    <submittedName>
        <fullName evidence="5">Restriction endonuclease subunit S</fullName>
    </submittedName>
</protein>
<proteinExistence type="inferred from homology"/>
<dbReference type="AlphaFoldDB" id="A0A7Y0XD66"/>
<keyword evidence="5" id="KW-0378">Hydrolase</keyword>
<dbReference type="Pfam" id="PF01420">
    <property type="entry name" value="Methylase_S"/>
    <property type="match status" value="2"/>
</dbReference>
<dbReference type="CDD" id="cd17260">
    <property type="entry name" value="RMtype1_S_EcoEI-TRD1-CR1_like"/>
    <property type="match status" value="1"/>
</dbReference>
<evidence type="ECO:0000256" key="3">
    <source>
        <dbReference type="ARBA" id="ARBA00023125"/>
    </source>
</evidence>
<gene>
    <name evidence="5" type="ORF">HKB16_16960</name>
</gene>
<comment type="caution">
    <text evidence="5">The sequence shown here is derived from an EMBL/GenBank/DDBJ whole genome shotgun (WGS) entry which is preliminary data.</text>
</comment>
<evidence type="ECO:0000313" key="5">
    <source>
        <dbReference type="EMBL" id="NMU84561.1"/>
    </source>
</evidence>
<evidence type="ECO:0000313" key="6">
    <source>
        <dbReference type="Proteomes" id="UP000518904"/>
    </source>
</evidence>
<evidence type="ECO:0000259" key="4">
    <source>
        <dbReference type="Pfam" id="PF01420"/>
    </source>
</evidence>
<reference evidence="5 6" key="1">
    <citation type="submission" date="2020-04" db="EMBL/GenBank/DDBJ databases">
        <title>Whole-genome sequencing of Vibrio spp. from China reveals different genetic environments of blaCTX-M-14 among diverse lineages.</title>
        <authorList>
            <person name="Zheng Z."/>
            <person name="Ye L."/>
            <person name="Chen S."/>
        </authorList>
    </citation>
    <scope>NUCLEOTIDE SEQUENCE [LARGE SCALE GENOMIC DNA]</scope>
    <source>
        <strain evidence="5 6">Vb0551</strain>
    </source>
</reference>
<dbReference type="RefSeq" id="WP_141179870.1">
    <property type="nucleotide sequence ID" value="NZ_CP041202.1"/>
</dbReference>
<keyword evidence="2" id="KW-0680">Restriction system</keyword>
<organism evidence="5 6">
    <name type="scientific">Vibrio parahaemolyticus</name>
    <dbReference type="NCBI Taxonomy" id="670"/>
    <lineage>
        <taxon>Bacteria</taxon>
        <taxon>Pseudomonadati</taxon>
        <taxon>Pseudomonadota</taxon>
        <taxon>Gammaproteobacteria</taxon>
        <taxon>Vibrionales</taxon>
        <taxon>Vibrionaceae</taxon>
        <taxon>Vibrio</taxon>
    </lineage>
</organism>
<evidence type="ECO:0000256" key="1">
    <source>
        <dbReference type="ARBA" id="ARBA00010923"/>
    </source>
</evidence>
<dbReference type="Proteomes" id="UP000518904">
    <property type="component" value="Unassembled WGS sequence"/>
</dbReference>
<sequence>MAVENLITEHIDIWTSAVKAKSTSGRGSSKKLELYGVKKLRELILELAVRGKLVPQDPNDEPASVLLERIAAEKAKLVKAKKIKKQKSLGQVSKDEELFDTPTGWAWTRISEIAEISPRNSTTDDDAEVSFVPMPLITTNYDGSHGSEKRIWKEIKKGYTHFQDGDIALAKITPCFENSKAAVFSGLEGGVGAGTTELHVARPLSDCINPLFVLLYLKAPIFLKVGETKMTGSAGQKRVPKDFFSENPLPFPPSNEQHRIVAKVDELMTLCDQLEQQTEASIEAHQVLLTTLLDTLTNSVDADELMQNWARISEHFDTLFTTEESIDQLKQTILQLAVMGKLVPQDPSDEPAAKLLKRVAEEKAQLVKEKKIKKQKALPPISEDEKPFELPNGWEWCRVGSISNLKGGFAFKSKDFVTNSIYQVIRMGNIRPDNLRLSESPAYIPQQIAEEAKDYKLVSGDILLTMTGTKGKRDYLYSLLINEKDIVSNQLFLNQRLCNIQPIFVAPSFVNMVIKADIVLDAIFTKSTGTANQANISMDAIKNWVLPVAPLAEQHRINDMVNELMDVCDHIKTRLVDLQATQLKLTDTIIEQAV</sequence>
<dbReference type="GO" id="GO:0004519">
    <property type="term" value="F:endonuclease activity"/>
    <property type="evidence" value="ECO:0007669"/>
    <property type="project" value="UniProtKB-KW"/>
</dbReference>
<comment type="similarity">
    <text evidence="1">Belongs to the type-I restriction system S methylase family.</text>
</comment>